<reference evidence="2" key="1">
    <citation type="journal article" date="2023" name="Mol. Phylogenet. Evol.">
        <title>Genome-scale phylogeny and comparative genomics of the fungal order Sordariales.</title>
        <authorList>
            <person name="Hensen N."/>
            <person name="Bonometti L."/>
            <person name="Westerberg I."/>
            <person name="Brannstrom I.O."/>
            <person name="Guillou S."/>
            <person name="Cros-Aarteil S."/>
            <person name="Calhoun S."/>
            <person name="Haridas S."/>
            <person name="Kuo A."/>
            <person name="Mondo S."/>
            <person name="Pangilinan J."/>
            <person name="Riley R."/>
            <person name="LaButti K."/>
            <person name="Andreopoulos B."/>
            <person name="Lipzen A."/>
            <person name="Chen C."/>
            <person name="Yan M."/>
            <person name="Daum C."/>
            <person name="Ng V."/>
            <person name="Clum A."/>
            <person name="Steindorff A."/>
            <person name="Ohm R.A."/>
            <person name="Martin F."/>
            <person name="Silar P."/>
            <person name="Natvig D.O."/>
            <person name="Lalanne C."/>
            <person name="Gautier V."/>
            <person name="Ament-Velasquez S.L."/>
            <person name="Kruys A."/>
            <person name="Hutchinson M.I."/>
            <person name="Powell A.J."/>
            <person name="Barry K."/>
            <person name="Miller A.N."/>
            <person name="Grigoriev I.V."/>
            <person name="Debuchy R."/>
            <person name="Gladieux P."/>
            <person name="Hiltunen Thoren M."/>
            <person name="Johannesson H."/>
        </authorList>
    </citation>
    <scope>NUCLEOTIDE SEQUENCE</scope>
    <source>
        <strain evidence="2">CBS 532.94</strain>
    </source>
</reference>
<reference evidence="2" key="2">
    <citation type="submission" date="2023-05" db="EMBL/GenBank/DDBJ databases">
        <authorList>
            <consortium name="Lawrence Berkeley National Laboratory"/>
            <person name="Steindorff A."/>
            <person name="Hensen N."/>
            <person name="Bonometti L."/>
            <person name="Westerberg I."/>
            <person name="Brannstrom I.O."/>
            <person name="Guillou S."/>
            <person name="Cros-Aarteil S."/>
            <person name="Calhoun S."/>
            <person name="Haridas S."/>
            <person name="Kuo A."/>
            <person name="Mondo S."/>
            <person name="Pangilinan J."/>
            <person name="Riley R."/>
            <person name="Labutti K."/>
            <person name="Andreopoulos B."/>
            <person name="Lipzen A."/>
            <person name="Chen C."/>
            <person name="Yanf M."/>
            <person name="Daum C."/>
            <person name="Ng V."/>
            <person name="Clum A."/>
            <person name="Ohm R."/>
            <person name="Martin F."/>
            <person name="Silar P."/>
            <person name="Natvig D."/>
            <person name="Lalanne C."/>
            <person name="Gautier V."/>
            <person name="Ament-Velasquez S.L."/>
            <person name="Kruys A."/>
            <person name="Hutchinson M.I."/>
            <person name="Powell A.J."/>
            <person name="Barry K."/>
            <person name="Miller A.N."/>
            <person name="Grigoriev I.V."/>
            <person name="Debuchy R."/>
            <person name="Gladieux P."/>
            <person name="Thoren M.H."/>
            <person name="Johannesson H."/>
        </authorList>
    </citation>
    <scope>NUCLEOTIDE SEQUENCE</scope>
    <source>
        <strain evidence="2">CBS 532.94</strain>
    </source>
</reference>
<comment type="caution">
    <text evidence="2">The sequence shown here is derived from an EMBL/GenBank/DDBJ whole genome shotgun (WGS) entry which is preliminary data.</text>
</comment>
<evidence type="ECO:0000256" key="1">
    <source>
        <dbReference type="SAM" id="MobiDB-lite"/>
    </source>
</evidence>
<dbReference type="Proteomes" id="UP001303760">
    <property type="component" value="Unassembled WGS sequence"/>
</dbReference>
<keyword evidence="3" id="KW-1185">Reference proteome</keyword>
<feature type="region of interest" description="Disordered" evidence="1">
    <location>
        <begin position="1"/>
        <end position="64"/>
    </location>
</feature>
<name>A0AAN7C1Y1_9PEZI</name>
<proteinExistence type="predicted"/>
<dbReference type="EMBL" id="MU860492">
    <property type="protein sequence ID" value="KAK4233710.1"/>
    <property type="molecule type" value="Genomic_DNA"/>
</dbReference>
<gene>
    <name evidence="2" type="ORF">C8A03DRAFT_47808</name>
</gene>
<protein>
    <submittedName>
        <fullName evidence="2">Ketohexokinase</fullName>
    </submittedName>
</protein>
<organism evidence="2 3">
    <name type="scientific">Achaetomium macrosporum</name>
    <dbReference type="NCBI Taxonomy" id="79813"/>
    <lineage>
        <taxon>Eukaryota</taxon>
        <taxon>Fungi</taxon>
        <taxon>Dikarya</taxon>
        <taxon>Ascomycota</taxon>
        <taxon>Pezizomycotina</taxon>
        <taxon>Sordariomycetes</taxon>
        <taxon>Sordariomycetidae</taxon>
        <taxon>Sordariales</taxon>
        <taxon>Chaetomiaceae</taxon>
        <taxon>Achaetomium</taxon>
    </lineage>
</organism>
<evidence type="ECO:0000313" key="3">
    <source>
        <dbReference type="Proteomes" id="UP001303760"/>
    </source>
</evidence>
<sequence length="220" mass="24729">MSEKRDPSRFLNPSNLTLPSTPSASNEAAYQTRENETLAAANSTTAPSSSSSSPDSYPAPLTTENIHLTPREIALKRTISAQERLETAHEGWLLVAQALVRSGIIPGDEAISRGMSEFGHAMCGRYAAAFFLAGALEDMAPEDWFAKERQKWAATLRKLETLKGLEGSLVCWERVVLELVDLVDERNNSPRKDEWDYEEEWCGKVRKVLRRWRRGVPRRP</sequence>
<accession>A0AAN7C1Y1</accession>
<feature type="compositionally biased region" description="Low complexity" evidence="1">
    <location>
        <begin position="39"/>
        <end position="60"/>
    </location>
</feature>
<dbReference type="AlphaFoldDB" id="A0AAN7C1Y1"/>
<feature type="compositionally biased region" description="Polar residues" evidence="1">
    <location>
        <begin position="11"/>
        <end position="29"/>
    </location>
</feature>
<evidence type="ECO:0000313" key="2">
    <source>
        <dbReference type="EMBL" id="KAK4233710.1"/>
    </source>
</evidence>